<reference evidence="3" key="2">
    <citation type="submission" date="2022-01" db="EMBL/GenBank/DDBJ databases">
        <authorList>
            <person name="Yamashiro T."/>
            <person name="Shiraishi A."/>
            <person name="Satake H."/>
            <person name="Nakayama K."/>
        </authorList>
    </citation>
    <scope>NUCLEOTIDE SEQUENCE</scope>
</reference>
<protein>
    <submittedName>
        <fullName evidence="3">Retrovirus-related pol polyprotein from transposon TNT 1-94</fullName>
    </submittedName>
</protein>
<dbReference type="Pfam" id="PF07727">
    <property type="entry name" value="RVT_2"/>
    <property type="match status" value="1"/>
</dbReference>
<keyword evidence="4" id="KW-1185">Reference proteome</keyword>
<dbReference type="PANTHER" id="PTHR11439:SF509">
    <property type="entry name" value="RNA-DIRECTED DNA POLYMERASE"/>
    <property type="match status" value="1"/>
</dbReference>
<evidence type="ECO:0000259" key="2">
    <source>
        <dbReference type="Pfam" id="PF07727"/>
    </source>
</evidence>
<feature type="non-terminal residue" evidence="3">
    <location>
        <position position="1"/>
    </location>
</feature>
<name>A0ABQ5E0B3_9ASTR</name>
<reference evidence="3" key="1">
    <citation type="journal article" date="2022" name="Int. J. Mol. Sci.">
        <title>Draft Genome of Tanacetum Coccineum: Genomic Comparison of Closely Related Tanacetum-Family Plants.</title>
        <authorList>
            <person name="Yamashiro T."/>
            <person name="Shiraishi A."/>
            <person name="Nakayama K."/>
            <person name="Satake H."/>
        </authorList>
    </citation>
    <scope>NUCLEOTIDE SEQUENCE</scope>
</reference>
<feature type="region of interest" description="Disordered" evidence="1">
    <location>
        <begin position="1"/>
        <end position="20"/>
    </location>
</feature>
<evidence type="ECO:0000313" key="3">
    <source>
        <dbReference type="EMBL" id="GJT44871.1"/>
    </source>
</evidence>
<comment type="caution">
    <text evidence="3">The sequence shown here is derived from an EMBL/GenBank/DDBJ whole genome shotgun (WGS) entry which is preliminary data.</text>
</comment>
<dbReference type="PANTHER" id="PTHR11439">
    <property type="entry name" value="GAG-POL-RELATED RETROTRANSPOSON"/>
    <property type="match status" value="1"/>
</dbReference>
<dbReference type="InterPro" id="IPR013103">
    <property type="entry name" value="RVT_2"/>
</dbReference>
<evidence type="ECO:0000256" key="1">
    <source>
        <dbReference type="SAM" id="MobiDB-lite"/>
    </source>
</evidence>
<organism evidence="3 4">
    <name type="scientific">Tanacetum coccineum</name>
    <dbReference type="NCBI Taxonomy" id="301880"/>
    <lineage>
        <taxon>Eukaryota</taxon>
        <taxon>Viridiplantae</taxon>
        <taxon>Streptophyta</taxon>
        <taxon>Embryophyta</taxon>
        <taxon>Tracheophyta</taxon>
        <taxon>Spermatophyta</taxon>
        <taxon>Magnoliopsida</taxon>
        <taxon>eudicotyledons</taxon>
        <taxon>Gunneridae</taxon>
        <taxon>Pentapetalae</taxon>
        <taxon>asterids</taxon>
        <taxon>campanulids</taxon>
        <taxon>Asterales</taxon>
        <taxon>Asteraceae</taxon>
        <taxon>Asteroideae</taxon>
        <taxon>Anthemideae</taxon>
        <taxon>Anthemidinae</taxon>
        <taxon>Tanacetum</taxon>
    </lineage>
</organism>
<dbReference type="EMBL" id="BQNB010015851">
    <property type="protein sequence ID" value="GJT44871.1"/>
    <property type="molecule type" value="Genomic_DNA"/>
</dbReference>
<sequence length="267" mass="30881">STPTNVHAKENNDDQAEFTNPFCTPVQEATESSSRNFGNLNMHTFNQPQDSEYRWTKDHPLTQVHGNPSKPVQTRRQLATDPEMCMFVLTEEGIDFEESFTPVARLEVVRIFIAYAAHKSFPIYQMDVKTTFLNGPLKEEVYVAQPDGFVDPDHPEKVYLLRKALYGLKQAPRAWYDELLNLLISKGFTKGCLDTRKRTSRGIQFLGDKLVSWMSKKQDCTAMSMAEAEYVRFCKLCYKLMWMEENNLRIMASAKQKYNLLRLEVQP</sequence>
<proteinExistence type="predicted"/>
<feature type="domain" description="Reverse transcriptase Ty1/copia-type" evidence="2">
    <location>
        <begin position="92"/>
        <end position="190"/>
    </location>
</feature>
<accession>A0ABQ5E0B3</accession>
<gene>
    <name evidence="3" type="ORF">Tco_0953586</name>
</gene>
<dbReference type="Proteomes" id="UP001151760">
    <property type="component" value="Unassembled WGS sequence"/>
</dbReference>
<evidence type="ECO:0000313" key="4">
    <source>
        <dbReference type="Proteomes" id="UP001151760"/>
    </source>
</evidence>